<sequence>MKWFLIAALIILSIAMIVLVLMQPSKTDGLKSLTGGQDTFFTKHKTKTRELMLGRATLVVALLLGIVILMMQGPQ</sequence>
<evidence type="ECO:0000313" key="10">
    <source>
        <dbReference type="EMBL" id="CDM68162.1"/>
    </source>
</evidence>
<proteinExistence type="inferred from homology"/>
<dbReference type="GO" id="GO:0015450">
    <property type="term" value="F:protein-transporting ATPase activity"/>
    <property type="evidence" value="ECO:0007669"/>
    <property type="project" value="UniProtKB-UniRule"/>
</dbReference>
<evidence type="ECO:0000256" key="2">
    <source>
        <dbReference type="ARBA" id="ARBA00008445"/>
    </source>
</evidence>
<dbReference type="GO" id="GO:0005886">
    <property type="term" value="C:plasma membrane"/>
    <property type="evidence" value="ECO:0007669"/>
    <property type="project" value="UniProtKB-SubCell"/>
</dbReference>
<evidence type="ECO:0000256" key="4">
    <source>
        <dbReference type="ARBA" id="ARBA00022692"/>
    </source>
</evidence>
<evidence type="ECO:0000256" key="5">
    <source>
        <dbReference type="ARBA" id="ARBA00022927"/>
    </source>
</evidence>
<comment type="caution">
    <text evidence="9">Lacks conserved residue(s) required for the propagation of feature annotation.</text>
</comment>
<dbReference type="Pfam" id="PF03840">
    <property type="entry name" value="SecG"/>
    <property type="match status" value="1"/>
</dbReference>
<keyword evidence="6 9" id="KW-1133">Transmembrane helix</keyword>
<comment type="similarity">
    <text evidence="2 9">Belongs to the SecG family.</text>
</comment>
<protein>
    <recommendedName>
        <fullName evidence="9">Protein-export membrane protein SecG</fullName>
    </recommendedName>
</protein>
<keyword evidence="4 9" id="KW-0812">Transmembrane</keyword>
<dbReference type="HOGENOM" id="CLU_094156_6_0_9"/>
<dbReference type="InterPro" id="IPR004692">
    <property type="entry name" value="SecG"/>
</dbReference>
<evidence type="ECO:0000256" key="3">
    <source>
        <dbReference type="ARBA" id="ARBA00022448"/>
    </source>
</evidence>
<keyword evidence="5 9" id="KW-0653">Protein transport</keyword>
<keyword evidence="7 9" id="KW-0811">Translocation</keyword>
<keyword evidence="9" id="KW-1003">Cell membrane</keyword>
<name>W6S1J3_9CLOT</name>
<dbReference type="STRING" id="1216932.CM240_0998"/>
<keyword evidence="8 9" id="KW-0472">Membrane</keyword>
<dbReference type="KEGG" id="clt:CM240_0998"/>
<dbReference type="eggNOG" id="COG1314">
    <property type="taxonomic scope" value="Bacteria"/>
</dbReference>
<gene>
    <name evidence="10" type="ORF">CM240_0998</name>
</gene>
<keyword evidence="11" id="KW-1185">Reference proteome</keyword>
<evidence type="ECO:0000256" key="8">
    <source>
        <dbReference type="ARBA" id="ARBA00023136"/>
    </source>
</evidence>
<dbReference type="NCBIfam" id="TIGR00810">
    <property type="entry name" value="secG"/>
    <property type="match status" value="1"/>
</dbReference>
<dbReference type="PATRIC" id="fig|1216932.3.peg.986"/>
<evidence type="ECO:0000313" key="11">
    <source>
        <dbReference type="Proteomes" id="UP000019426"/>
    </source>
</evidence>
<accession>W6S1J3</accession>
<dbReference type="EMBL" id="HG917868">
    <property type="protein sequence ID" value="CDM68162.1"/>
    <property type="molecule type" value="Genomic_DNA"/>
</dbReference>
<evidence type="ECO:0000256" key="6">
    <source>
        <dbReference type="ARBA" id="ARBA00022989"/>
    </source>
</evidence>
<evidence type="ECO:0000256" key="7">
    <source>
        <dbReference type="ARBA" id="ARBA00023010"/>
    </source>
</evidence>
<keyword evidence="3 9" id="KW-0813">Transport</keyword>
<dbReference type="Proteomes" id="UP000019426">
    <property type="component" value="Chromosome M2/40_rep1"/>
</dbReference>
<dbReference type="AlphaFoldDB" id="W6S1J3"/>
<evidence type="ECO:0000256" key="1">
    <source>
        <dbReference type="ARBA" id="ARBA00004141"/>
    </source>
</evidence>
<dbReference type="GO" id="GO:0009306">
    <property type="term" value="P:protein secretion"/>
    <property type="evidence" value="ECO:0007669"/>
    <property type="project" value="UniProtKB-UniRule"/>
</dbReference>
<comment type="subcellular location">
    <subcellularLocation>
        <location evidence="9">Cell membrane</location>
        <topology evidence="9">Multi-pass membrane protein</topology>
    </subcellularLocation>
    <subcellularLocation>
        <location evidence="1">Membrane</location>
        <topology evidence="1">Multi-pass membrane protein</topology>
    </subcellularLocation>
</comment>
<organism evidence="10 11">
    <name type="scientific">Clostridium bornimense</name>
    <dbReference type="NCBI Taxonomy" id="1216932"/>
    <lineage>
        <taxon>Bacteria</taxon>
        <taxon>Bacillati</taxon>
        <taxon>Bacillota</taxon>
        <taxon>Clostridia</taxon>
        <taxon>Eubacteriales</taxon>
        <taxon>Clostridiaceae</taxon>
        <taxon>Clostridium</taxon>
    </lineage>
</organism>
<evidence type="ECO:0000256" key="9">
    <source>
        <dbReference type="RuleBase" id="RU365087"/>
    </source>
</evidence>
<dbReference type="RefSeq" id="WP_044037045.1">
    <property type="nucleotide sequence ID" value="NZ_HG917868.1"/>
</dbReference>
<feature type="transmembrane region" description="Helical" evidence="9">
    <location>
        <begin position="51"/>
        <end position="71"/>
    </location>
</feature>
<reference evidence="10 11" key="1">
    <citation type="submission" date="2013-11" db="EMBL/GenBank/DDBJ databases">
        <title>Complete genome sequence of Clostridum sp. M2/40.</title>
        <authorList>
            <person name="Wibberg D."/>
            <person name="Puehler A."/>
            <person name="Schlueter A."/>
        </authorList>
    </citation>
    <scope>NUCLEOTIDE SEQUENCE [LARGE SCALE GENOMIC DNA]</scope>
    <source>
        <strain evidence="11">M2/40</strain>
    </source>
</reference>
<comment type="function">
    <text evidence="9">Involved in protein export. Participates in an early event of protein translocation.</text>
</comment>